<proteinExistence type="inferred from homology"/>
<dbReference type="AlphaFoldDB" id="A0A7C2BK93"/>
<dbReference type="NCBIfam" id="TIGR01573">
    <property type="entry name" value="cas2"/>
    <property type="match status" value="1"/>
</dbReference>
<dbReference type="EC" id="3.1.-.-" evidence="8"/>
<dbReference type="GO" id="GO:0043571">
    <property type="term" value="P:maintenance of CRISPR repeat elements"/>
    <property type="evidence" value="ECO:0007669"/>
    <property type="project" value="UniProtKB-UniRule"/>
</dbReference>
<comment type="function">
    <text evidence="8">CRISPR (clustered regularly interspaced short palindromic repeat), is an adaptive immune system that provides protection against mobile genetic elements (viruses, transposable elements and conjugative plasmids). CRISPR clusters contain sequences complementary to antecedent mobile elements and target invading nucleic acids. CRISPR clusters are transcribed and processed into CRISPR RNA (crRNA). Functions as a ssRNA-specific endoribonuclease. Involved in the integration of spacer DNA into the CRISPR cassette.</text>
</comment>
<feature type="binding site" evidence="8">
    <location>
        <position position="8"/>
    </location>
    <ligand>
        <name>Mg(2+)</name>
        <dbReference type="ChEBI" id="CHEBI:18420"/>
        <note>catalytic</note>
    </ligand>
</feature>
<comment type="caution">
    <text evidence="9">The sequence shown here is derived from an EMBL/GenBank/DDBJ whole genome shotgun (WGS) entry which is preliminary data.</text>
</comment>
<dbReference type="Pfam" id="PF09827">
    <property type="entry name" value="CRISPR_Cas2"/>
    <property type="match status" value="1"/>
</dbReference>
<dbReference type="GO" id="GO:0016787">
    <property type="term" value="F:hydrolase activity"/>
    <property type="evidence" value="ECO:0007669"/>
    <property type="project" value="UniProtKB-KW"/>
</dbReference>
<dbReference type="HAMAP" id="MF_01471">
    <property type="entry name" value="Cas2"/>
    <property type="match status" value="1"/>
</dbReference>
<dbReference type="PANTHER" id="PTHR34405:SF3">
    <property type="entry name" value="CRISPR-ASSOCIATED ENDORIBONUCLEASE CAS2 3"/>
    <property type="match status" value="1"/>
</dbReference>
<dbReference type="SUPFAM" id="SSF143430">
    <property type="entry name" value="TTP0101/SSO1404-like"/>
    <property type="match status" value="1"/>
</dbReference>
<evidence type="ECO:0000256" key="3">
    <source>
        <dbReference type="ARBA" id="ARBA00022723"/>
    </source>
</evidence>
<comment type="similarity">
    <text evidence="8">Belongs to the CRISPR-associated endoribonuclease Cas2 protein family.</text>
</comment>
<reference evidence="9" key="1">
    <citation type="journal article" date="2020" name="mSystems">
        <title>Genome- and Community-Level Interaction Insights into Carbon Utilization and Element Cycling Functions of Hydrothermarchaeota in Hydrothermal Sediment.</title>
        <authorList>
            <person name="Zhou Z."/>
            <person name="Liu Y."/>
            <person name="Xu W."/>
            <person name="Pan J."/>
            <person name="Luo Z.H."/>
            <person name="Li M."/>
        </authorList>
    </citation>
    <scope>NUCLEOTIDE SEQUENCE [LARGE SCALE GENOMIC DNA]</scope>
    <source>
        <strain evidence="9">SpSt-23</strain>
    </source>
</reference>
<evidence type="ECO:0000256" key="4">
    <source>
        <dbReference type="ARBA" id="ARBA00022759"/>
    </source>
</evidence>
<evidence type="ECO:0000256" key="8">
    <source>
        <dbReference type="HAMAP-Rule" id="MF_01471"/>
    </source>
</evidence>
<dbReference type="GO" id="GO:0051607">
    <property type="term" value="P:defense response to virus"/>
    <property type="evidence" value="ECO:0007669"/>
    <property type="project" value="UniProtKB-UniRule"/>
</dbReference>
<dbReference type="InterPro" id="IPR021127">
    <property type="entry name" value="CRISPR_associated_Cas2"/>
</dbReference>
<dbReference type="Gene3D" id="3.30.70.240">
    <property type="match status" value="1"/>
</dbReference>
<keyword evidence="4 8" id="KW-0255">Endonuclease</keyword>
<sequence length="95" mass="10925">MIILIAYDIADNNVRLKLANYLQSKGLVRIQKSVFTGTILPTTLKDLDRTLPGFVKNTDDVIHLIPLLEYSLKNMKHYGNPLNQIKFERETLRVV</sequence>
<comment type="subunit">
    <text evidence="8">Homodimer, forms a heterotetramer with a Cas1 homodimer.</text>
</comment>
<dbReference type="GO" id="GO:0004521">
    <property type="term" value="F:RNA endonuclease activity"/>
    <property type="evidence" value="ECO:0007669"/>
    <property type="project" value="InterPro"/>
</dbReference>
<evidence type="ECO:0000313" key="9">
    <source>
        <dbReference type="EMBL" id="HEF87089.1"/>
    </source>
</evidence>
<keyword evidence="3 8" id="KW-0479">Metal-binding</keyword>
<evidence type="ECO:0000256" key="7">
    <source>
        <dbReference type="ARBA" id="ARBA00023118"/>
    </source>
</evidence>
<evidence type="ECO:0000256" key="5">
    <source>
        <dbReference type="ARBA" id="ARBA00022801"/>
    </source>
</evidence>
<dbReference type="InterPro" id="IPR019199">
    <property type="entry name" value="Virulence_VapD/CRISPR_Cas2"/>
</dbReference>
<keyword evidence="2 8" id="KW-0540">Nuclease</keyword>
<dbReference type="EMBL" id="DSJT01000006">
    <property type="protein sequence ID" value="HEF87089.1"/>
    <property type="molecule type" value="Genomic_DNA"/>
</dbReference>
<evidence type="ECO:0000256" key="2">
    <source>
        <dbReference type="ARBA" id="ARBA00022722"/>
    </source>
</evidence>
<protein>
    <recommendedName>
        <fullName evidence="8">CRISPR-associated endoribonuclease Cas2</fullName>
        <ecNumber evidence="8">3.1.-.-</ecNumber>
    </recommendedName>
</protein>
<dbReference type="PANTHER" id="PTHR34405">
    <property type="entry name" value="CRISPR-ASSOCIATED ENDORIBONUCLEASE CAS2"/>
    <property type="match status" value="1"/>
</dbReference>
<gene>
    <name evidence="8 9" type="primary">cas2</name>
    <name evidence="9" type="ORF">ENP55_02050</name>
</gene>
<keyword evidence="7 8" id="KW-0051">Antiviral defense</keyword>
<dbReference type="GO" id="GO:0046872">
    <property type="term" value="F:metal ion binding"/>
    <property type="evidence" value="ECO:0007669"/>
    <property type="project" value="UniProtKB-UniRule"/>
</dbReference>
<evidence type="ECO:0000256" key="1">
    <source>
        <dbReference type="ARBA" id="ARBA00001946"/>
    </source>
</evidence>
<accession>A0A7C2BK93</accession>
<organism evidence="9">
    <name type="scientific">Thermosphaera aggregans</name>
    <dbReference type="NCBI Taxonomy" id="54254"/>
    <lineage>
        <taxon>Archaea</taxon>
        <taxon>Thermoproteota</taxon>
        <taxon>Thermoprotei</taxon>
        <taxon>Desulfurococcales</taxon>
        <taxon>Desulfurococcaceae</taxon>
        <taxon>Thermosphaera</taxon>
    </lineage>
</organism>
<comment type="cofactor">
    <cofactor evidence="1 8">
        <name>Mg(2+)</name>
        <dbReference type="ChEBI" id="CHEBI:18420"/>
    </cofactor>
</comment>
<keyword evidence="5 8" id="KW-0378">Hydrolase</keyword>
<evidence type="ECO:0000256" key="6">
    <source>
        <dbReference type="ARBA" id="ARBA00022842"/>
    </source>
</evidence>
<keyword evidence="6 8" id="KW-0460">Magnesium</keyword>
<dbReference type="CDD" id="cd09725">
    <property type="entry name" value="Cas2_I_II_III"/>
    <property type="match status" value="1"/>
</dbReference>
<name>A0A7C2BK93_9CREN</name>